<dbReference type="EMBL" id="JACEIK010003392">
    <property type="protein sequence ID" value="MCD9641557.1"/>
    <property type="molecule type" value="Genomic_DNA"/>
</dbReference>
<evidence type="ECO:0000313" key="2">
    <source>
        <dbReference type="Proteomes" id="UP000823775"/>
    </source>
</evidence>
<comment type="caution">
    <text evidence="1">The sequence shown here is derived from an EMBL/GenBank/DDBJ whole genome shotgun (WGS) entry which is preliminary data.</text>
</comment>
<gene>
    <name evidence="1" type="ORF">HAX54_027785</name>
</gene>
<accession>A0ABS8V546</accession>
<reference evidence="1 2" key="1">
    <citation type="journal article" date="2021" name="BMC Genomics">
        <title>Datura genome reveals duplications of psychoactive alkaloid biosynthetic genes and high mutation rate following tissue culture.</title>
        <authorList>
            <person name="Rajewski A."/>
            <person name="Carter-House D."/>
            <person name="Stajich J."/>
            <person name="Litt A."/>
        </authorList>
    </citation>
    <scope>NUCLEOTIDE SEQUENCE [LARGE SCALE GENOMIC DNA]</scope>
    <source>
        <strain evidence="1">AR-01</strain>
    </source>
</reference>
<protein>
    <submittedName>
        <fullName evidence="1">Uncharacterized protein</fullName>
    </submittedName>
</protein>
<sequence length="69" mass="7227">MLQATALTPRYISDSGIEASDSPIHHRFSICYPSSLFLIDGSATVNGHPPAVRRCFTGAASSLDASSSS</sequence>
<feature type="non-terminal residue" evidence="1">
    <location>
        <position position="69"/>
    </location>
</feature>
<dbReference type="Proteomes" id="UP000823775">
    <property type="component" value="Unassembled WGS sequence"/>
</dbReference>
<evidence type="ECO:0000313" key="1">
    <source>
        <dbReference type="EMBL" id="MCD9641557.1"/>
    </source>
</evidence>
<organism evidence="1 2">
    <name type="scientific">Datura stramonium</name>
    <name type="common">Jimsonweed</name>
    <name type="synonym">Common thornapple</name>
    <dbReference type="NCBI Taxonomy" id="4076"/>
    <lineage>
        <taxon>Eukaryota</taxon>
        <taxon>Viridiplantae</taxon>
        <taxon>Streptophyta</taxon>
        <taxon>Embryophyta</taxon>
        <taxon>Tracheophyta</taxon>
        <taxon>Spermatophyta</taxon>
        <taxon>Magnoliopsida</taxon>
        <taxon>eudicotyledons</taxon>
        <taxon>Gunneridae</taxon>
        <taxon>Pentapetalae</taxon>
        <taxon>asterids</taxon>
        <taxon>lamiids</taxon>
        <taxon>Solanales</taxon>
        <taxon>Solanaceae</taxon>
        <taxon>Solanoideae</taxon>
        <taxon>Datureae</taxon>
        <taxon>Datura</taxon>
    </lineage>
</organism>
<proteinExistence type="predicted"/>
<keyword evidence="2" id="KW-1185">Reference proteome</keyword>
<name>A0ABS8V546_DATST</name>